<dbReference type="RefSeq" id="WP_232190253.1">
    <property type="nucleotide sequence ID" value="NZ_JAIOAP010000030.1"/>
</dbReference>
<sequence length="290" mass="31622">MLLNIGSLIMIVLATGYSLFILHRRKDLMSTRAGKFDATLLAVIAGLAMGIVAVQTLEYNQPQAMGVAVPLAAVLGYFAGKRFSHLFSIHSALTGCLSAYAGIVFGMRFFASDNVVFATDVVFIVFLFLFLRSVEWQSNVEHNKKTQVKRKKKHSDKSGYATVVMYGIGTAALATVIWLWGNSVPIGQIGQPQSQQSEYDEENDLQVAVIEVNAAGFSPLNTNFNKGGMIKAVFHVSSYAKANLTLVSADLNVNAQLKQGDNVFLFNNPQPGTYKFIVGEETSLCTFTVK</sequence>
<keyword evidence="1" id="KW-0472">Membrane</keyword>
<protein>
    <submittedName>
        <fullName evidence="2">Cupredoxin domain-containing protein</fullName>
    </submittedName>
</protein>
<proteinExistence type="predicted"/>
<keyword evidence="1" id="KW-1133">Transmembrane helix</keyword>
<comment type="caution">
    <text evidence="2">The sequence shown here is derived from an EMBL/GenBank/DDBJ whole genome shotgun (WGS) entry which is preliminary data.</text>
</comment>
<gene>
    <name evidence="2" type="ORF">QJS35_32700</name>
</gene>
<name>A0ABV1L598_9BACL</name>
<reference evidence="2 3" key="1">
    <citation type="journal article" date="2023" name="Genome Announc.">
        <title>Pan-Genome Analyses of the Genus Cohnella and Proposal of the Novel Species Cohnella silvisoli sp. nov., Isolated from Forest Soil.</title>
        <authorList>
            <person name="Wang C."/>
            <person name="Mao L."/>
            <person name="Bao G."/>
            <person name="Zhu H."/>
        </authorList>
    </citation>
    <scope>NUCLEOTIDE SEQUENCE [LARGE SCALE GENOMIC DNA]</scope>
    <source>
        <strain evidence="2 3">NL03-T5-1</strain>
    </source>
</reference>
<feature type="transmembrane region" description="Helical" evidence="1">
    <location>
        <begin position="6"/>
        <end position="24"/>
    </location>
</feature>
<evidence type="ECO:0000256" key="1">
    <source>
        <dbReference type="SAM" id="Phobius"/>
    </source>
</evidence>
<keyword evidence="3" id="KW-1185">Reference proteome</keyword>
<evidence type="ECO:0000313" key="2">
    <source>
        <dbReference type="EMBL" id="MEQ4487148.1"/>
    </source>
</evidence>
<dbReference type="Proteomes" id="UP001493487">
    <property type="component" value="Unassembled WGS sequence"/>
</dbReference>
<feature type="transmembrane region" description="Helical" evidence="1">
    <location>
        <begin position="36"/>
        <end position="57"/>
    </location>
</feature>
<feature type="transmembrane region" description="Helical" evidence="1">
    <location>
        <begin position="92"/>
        <end position="110"/>
    </location>
</feature>
<keyword evidence="1" id="KW-0812">Transmembrane</keyword>
<evidence type="ECO:0000313" key="3">
    <source>
        <dbReference type="Proteomes" id="UP001493487"/>
    </source>
</evidence>
<organism evidence="2 3">
    <name type="scientific">Cohnella silvisoli</name>
    <dbReference type="NCBI Taxonomy" id="2873699"/>
    <lineage>
        <taxon>Bacteria</taxon>
        <taxon>Bacillati</taxon>
        <taxon>Bacillota</taxon>
        <taxon>Bacilli</taxon>
        <taxon>Bacillales</taxon>
        <taxon>Paenibacillaceae</taxon>
        <taxon>Cohnella</taxon>
    </lineage>
</organism>
<feature type="transmembrane region" description="Helical" evidence="1">
    <location>
        <begin position="159"/>
        <end position="181"/>
    </location>
</feature>
<accession>A0ABV1L598</accession>
<feature type="transmembrane region" description="Helical" evidence="1">
    <location>
        <begin position="116"/>
        <end position="134"/>
    </location>
</feature>
<dbReference type="Gene3D" id="2.60.40.420">
    <property type="entry name" value="Cupredoxins - blue copper proteins"/>
    <property type="match status" value="1"/>
</dbReference>
<feature type="transmembrane region" description="Helical" evidence="1">
    <location>
        <begin position="63"/>
        <end position="80"/>
    </location>
</feature>
<dbReference type="EMBL" id="JASKHM010000030">
    <property type="protein sequence ID" value="MEQ4487148.1"/>
    <property type="molecule type" value="Genomic_DNA"/>
</dbReference>
<dbReference type="InterPro" id="IPR008972">
    <property type="entry name" value="Cupredoxin"/>
</dbReference>